<sequence>MTTMQKFKAYFGMVPPSEYEDDYLAGPMDPMEPMDGYGDRRAGGGDHRAPAGRRDESAMSARERLYLERYRGGAVVDEPYYADDPYEVDYAEVEYGHRGDDRVYAERAVHAEFDRGPAPVRTRLEPLSRSANVSGRGTMPVRGANALAPEPRADLAAETSSRITTLRPADYSEARTIGERFRDGSPVIMDLVDMNNDDAKRMVDFAAGLVFGMRGSFDKVATKVFLLSPAGVEVTPEDRRRLAETGFHSQS</sequence>
<dbReference type="InterPro" id="IPR007561">
    <property type="entry name" value="Cell_div_SepF/SepF-rel"/>
</dbReference>
<comment type="subcellular location">
    <subcellularLocation>
        <location evidence="5">Cytoplasm</location>
    </subcellularLocation>
    <text evidence="5">Localizes to the division site, in a FtsZ-dependent manner.</text>
</comment>
<evidence type="ECO:0000256" key="5">
    <source>
        <dbReference type="HAMAP-Rule" id="MF_01197"/>
    </source>
</evidence>
<keyword evidence="1 5" id="KW-0132">Cell division</keyword>
<dbReference type="InterPro" id="IPR023052">
    <property type="entry name" value="Cell_div_SepF"/>
</dbReference>
<name>A0ABP7PFB5_9ACTN</name>
<evidence type="ECO:0000256" key="2">
    <source>
        <dbReference type="ARBA" id="ARBA00023210"/>
    </source>
</evidence>
<keyword evidence="8" id="KW-1185">Reference proteome</keyword>
<evidence type="ECO:0000256" key="4">
    <source>
        <dbReference type="ARBA" id="ARBA00044936"/>
    </source>
</evidence>
<comment type="function">
    <text evidence="4 5">Cell division protein that is part of the divisome complex and is recruited early to the Z-ring. Probably stimulates Z-ring formation, perhaps through the cross-linking of FtsZ protofilaments. Its function overlaps with FtsA.</text>
</comment>
<dbReference type="Pfam" id="PF04472">
    <property type="entry name" value="SepF"/>
    <property type="match status" value="1"/>
</dbReference>
<organism evidence="7 8">
    <name type="scientific">Gordonia caeni</name>
    <dbReference type="NCBI Taxonomy" id="1007097"/>
    <lineage>
        <taxon>Bacteria</taxon>
        <taxon>Bacillati</taxon>
        <taxon>Actinomycetota</taxon>
        <taxon>Actinomycetes</taxon>
        <taxon>Mycobacteriales</taxon>
        <taxon>Gordoniaceae</taxon>
        <taxon>Gordonia</taxon>
    </lineage>
</organism>
<comment type="similarity">
    <text evidence="5">Belongs to the SepF family.</text>
</comment>
<dbReference type="RefSeq" id="WP_344784335.1">
    <property type="nucleotide sequence ID" value="NZ_BAAAZW010000007.1"/>
</dbReference>
<protein>
    <recommendedName>
        <fullName evidence="5">Cell division protein SepF</fullName>
    </recommendedName>
</protein>
<dbReference type="PANTHER" id="PTHR35798">
    <property type="entry name" value="CELL DIVISION PROTEIN SEPF"/>
    <property type="match status" value="1"/>
</dbReference>
<comment type="caution">
    <text evidence="7">The sequence shown here is derived from an EMBL/GenBank/DDBJ whole genome shotgun (WGS) entry which is preliminary data.</text>
</comment>
<keyword evidence="3 5" id="KW-0131">Cell cycle</keyword>
<evidence type="ECO:0000256" key="1">
    <source>
        <dbReference type="ARBA" id="ARBA00022618"/>
    </source>
</evidence>
<evidence type="ECO:0000313" key="7">
    <source>
        <dbReference type="EMBL" id="GAA3964038.1"/>
    </source>
</evidence>
<dbReference type="EMBL" id="BAAAZW010000007">
    <property type="protein sequence ID" value="GAA3964038.1"/>
    <property type="molecule type" value="Genomic_DNA"/>
</dbReference>
<accession>A0ABP7PFB5</accession>
<comment type="subunit">
    <text evidence="5">Homodimer. Interacts with FtsZ.</text>
</comment>
<keyword evidence="2 5" id="KW-0717">Septation</keyword>
<dbReference type="Proteomes" id="UP001418444">
    <property type="component" value="Unassembled WGS sequence"/>
</dbReference>
<dbReference type="HAMAP" id="MF_01197">
    <property type="entry name" value="SepF"/>
    <property type="match status" value="1"/>
</dbReference>
<dbReference type="Gene3D" id="3.30.110.150">
    <property type="entry name" value="SepF-like protein"/>
    <property type="match status" value="1"/>
</dbReference>
<evidence type="ECO:0000313" key="8">
    <source>
        <dbReference type="Proteomes" id="UP001418444"/>
    </source>
</evidence>
<reference evidence="8" key="1">
    <citation type="journal article" date="2019" name="Int. J. Syst. Evol. Microbiol.">
        <title>The Global Catalogue of Microorganisms (GCM) 10K type strain sequencing project: providing services to taxonomists for standard genome sequencing and annotation.</title>
        <authorList>
            <consortium name="The Broad Institute Genomics Platform"/>
            <consortium name="The Broad Institute Genome Sequencing Center for Infectious Disease"/>
            <person name="Wu L."/>
            <person name="Ma J."/>
        </authorList>
    </citation>
    <scope>NUCLEOTIDE SEQUENCE [LARGE SCALE GENOMIC DNA]</scope>
    <source>
        <strain evidence="8">JCM 16923</strain>
    </source>
</reference>
<feature type="region of interest" description="Disordered" evidence="6">
    <location>
        <begin position="23"/>
        <end position="57"/>
    </location>
</feature>
<evidence type="ECO:0000256" key="6">
    <source>
        <dbReference type="SAM" id="MobiDB-lite"/>
    </source>
</evidence>
<gene>
    <name evidence="5" type="primary">sepF</name>
    <name evidence="7" type="ORF">GCM10022231_25600</name>
</gene>
<dbReference type="GO" id="GO:0051301">
    <property type="term" value="P:cell division"/>
    <property type="evidence" value="ECO:0007669"/>
    <property type="project" value="UniProtKB-KW"/>
</dbReference>
<proteinExistence type="inferred from homology"/>
<evidence type="ECO:0000256" key="3">
    <source>
        <dbReference type="ARBA" id="ARBA00023306"/>
    </source>
</evidence>
<dbReference type="PANTHER" id="PTHR35798:SF1">
    <property type="entry name" value="CELL DIVISION PROTEIN SEPF"/>
    <property type="match status" value="1"/>
</dbReference>
<dbReference type="InterPro" id="IPR038594">
    <property type="entry name" value="SepF-like_sf"/>
</dbReference>
<keyword evidence="5" id="KW-0963">Cytoplasm</keyword>
<feature type="compositionally biased region" description="Basic and acidic residues" evidence="6">
    <location>
        <begin position="37"/>
        <end position="57"/>
    </location>
</feature>